<feature type="region of interest" description="Disordered" evidence="6">
    <location>
        <begin position="296"/>
        <end position="347"/>
    </location>
</feature>
<dbReference type="EMBL" id="BNJQ01000010">
    <property type="protein sequence ID" value="GHP05520.1"/>
    <property type="molecule type" value="Genomic_DNA"/>
</dbReference>
<name>A0A830HIA5_9CHLO</name>
<keyword evidence="9" id="KW-1185">Reference proteome</keyword>
<feature type="region of interest" description="Disordered" evidence="6">
    <location>
        <begin position="175"/>
        <end position="215"/>
    </location>
</feature>
<feature type="domain" description="AP2/ERF" evidence="7">
    <location>
        <begin position="209"/>
        <end position="265"/>
    </location>
</feature>
<keyword evidence="5" id="KW-0539">Nucleus</keyword>
<proteinExistence type="predicted"/>
<dbReference type="GO" id="GO:0003677">
    <property type="term" value="F:DNA binding"/>
    <property type="evidence" value="ECO:0007669"/>
    <property type="project" value="UniProtKB-KW"/>
</dbReference>
<dbReference type="GO" id="GO:0003700">
    <property type="term" value="F:DNA-binding transcription factor activity"/>
    <property type="evidence" value="ECO:0007669"/>
    <property type="project" value="InterPro"/>
</dbReference>
<evidence type="ECO:0000259" key="7">
    <source>
        <dbReference type="PROSITE" id="PS51032"/>
    </source>
</evidence>
<keyword evidence="4" id="KW-0804">Transcription</keyword>
<reference evidence="8" key="1">
    <citation type="submission" date="2020-10" db="EMBL/GenBank/DDBJ databases">
        <title>Unveiling of a novel bifunctional photoreceptor, Dualchrome1, isolated from a cosmopolitan green alga.</title>
        <authorList>
            <person name="Suzuki S."/>
            <person name="Kawachi M."/>
        </authorList>
    </citation>
    <scope>NUCLEOTIDE SEQUENCE</scope>
    <source>
        <strain evidence="8">NIES 2893</strain>
    </source>
</reference>
<protein>
    <recommendedName>
        <fullName evidence="7">AP2/ERF domain-containing protein</fullName>
    </recommendedName>
</protein>
<organism evidence="8 9">
    <name type="scientific">Pycnococcus provasolii</name>
    <dbReference type="NCBI Taxonomy" id="41880"/>
    <lineage>
        <taxon>Eukaryota</taxon>
        <taxon>Viridiplantae</taxon>
        <taxon>Chlorophyta</taxon>
        <taxon>Pseudoscourfieldiophyceae</taxon>
        <taxon>Pseudoscourfieldiales</taxon>
        <taxon>Pycnococcaceae</taxon>
        <taxon>Pycnococcus</taxon>
    </lineage>
</organism>
<comment type="caution">
    <text evidence="8">The sequence shown here is derived from an EMBL/GenBank/DDBJ whole genome shotgun (WGS) entry which is preliminary data.</text>
</comment>
<dbReference type="InterPro" id="IPR001471">
    <property type="entry name" value="AP2/ERF_dom"/>
</dbReference>
<feature type="compositionally biased region" description="Low complexity" evidence="6">
    <location>
        <begin position="332"/>
        <end position="343"/>
    </location>
</feature>
<keyword evidence="3" id="KW-0238">DNA-binding</keyword>
<dbReference type="SUPFAM" id="SSF54171">
    <property type="entry name" value="DNA-binding domain"/>
    <property type="match status" value="1"/>
</dbReference>
<dbReference type="InterPro" id="IPR016177">
    <property type="entry name" value="DNA-bd_dom_sf"/>
</dbReference>
<feature type="compositionally biased region" description="Low complexity" evidence="6">
    <location>
        <begin position="380"/>
        <end position="389"/>
    </location>
</feature>
<sequence>MQQQQQDAAGLALLRRGEDEGDADQQYVKAVRALATASPTRTAALPPNSEGGAAATAPPSPPFPLPPFFTMAKTTKSPSHTPSPSQSHDENGILMSKKDLLKRRDHLSATGCDDEPEKKKMKMQMQHNEQHNRDQLAIHGNVRTSVEVEAEDDPRRPPLEKKITDAEAVVAAACGLGDDDDDDDAMTQDDNTLTQHQPRRIFSPPSSSSYRGVSKNKAKRKFEAQVSHNSQRIYLGTYETAEEAAFVRDRAWRDLNKDSALLNFDDTVQVPKEYHSSVAHAAKTISLLQQKLNHRVTSSSMQQHCHEAPPPPPPLVAEQPRRQVLPPPPPIASSAAPYASSPPSGGGGGATTTINYIFHGATVHIHNYSSSDADKRGIHTTTTTTTNPQ</sequence>
<comment type="subcellular location">
    <subcellularLocation>
        <location evidence="1">Nucleus</location>
    </subcellularLocation>
</comment>
<evidence type="ECO:0000256" key="2">
    <source>
        <dbReference type="ARBA" id="ARBA00023015"/>
    </source>
</evidence>
<feature type="compositionally biased region" description="Pro residues" evidence="6">
    <location>
        <begin position="58"/>
        <end position="67"/>
    </location>
</feature>
<dbReference type="OrthoDB" id="10038011at2759"/>
<dbReference type="Gene3D" id="3.30.730.10">
    <property type="entry name" value="AP2/ERF domain"/>
    <property type="match status" value="1"/>
</dbReference>
<keyword evidence="2" id="KW-0805">Transcription regulation</keyword>
<dbReference type="InterPro" id="IPR036955">
    <property type="entry name" value="AP2/ERF_dom_sf"/>
</dbReference>
<dbReference type="Proteomes" id="UP000660262">
    <property type="component" value="Unassembled WGS sequence"/>
</dbReference>
<evidence type="ECO:0000256" key="3">
    <source>
        <dbReference type="ARBA" id="ARBA00023125"/>
    </source>
</evidence>
<feature type="region of interest" description="Disordered" evidence="6">
    <location>
        <begin position="1"/>
        <end position="25"/>
    </location>
</feature>
<evidence type="ECO:0000256" key="6">
    <source>
        <dbReference type="SAM" id="MobiDB-lite"/>
    </source>
</evidence>
<evidence type="ECO:0000313" key="8">
    <source>
        <dbReference type="EMBL" id="GHP05520.1"/>
    </source>
</evidence>
<feature type="compositionally biased region" description="Acidic residues" evidence="6">
    <location>
        <begin position="177"/>
        <end position="187"/>
    </location>
</feature>
<accession>A0A830HIA5</accession>
<gene>
    <name evidence="8" type="ORF">PPROV_000427000</name>
</gene>
<evidence type="ECO:0000256" key="5">
    <source>
        <dbReference type="ARBA" id="ARBA00023242"/>
    </source>
</evidence>
<feature type="region of interest" description="Disordered" evidence="6">
    <location>
        <begin position="370"/>
        <end position="389"/>
    </location>
</feature>
<feature type="region of interest" description="Disordered" evidence="6">
    <location>
        <begin position="37"/>
        <end position="91"/>
    </location>
</feature>
<dbReference type="AlphaFoldDB" id="A0A830HIA5"/>
<dbReference type="SMART" id="SM00380">
    <property type="entry name" value="AP2"/>
    <property type="match status" value="1"/>
</dbReference>
<dbReference type="GO" id="GO:0005634">
    <property type="term" value="C:nucleus"/>
    <property type="evidence" value="ECO:0007669"/>
    <property type="project" value="UniProtKB-SubCell"/>
</dbReference>
<dbReference type="PROSITE" id="PS51032">
    <property type="entry name" value="AP2_ERF"/>
    <property type="match status" value="1"/>
</dbReference>
<evidence type="ECO:0000256" key="1">
    <source>
        <dbReference type="ARBA" id="ARBA00004123"/>
    </source>
</evidence>
<evidence type="ECO:0000256" key="4">
    <source>
        <dbReference type="ARBA" id="ARBA00023163"/>
    </source>
</evidence>
<evidence type="ECO:0000313" key="9">
    <source>
        <dbReference type="Proteomes" id="UP000660262"/>
    </source>
</evidence>
<feature type="compositionally biased region" description="Low complexity" evidence="6">
    <location>
        <begin position="73"/>
        <end position="86"/>
    </location>
</feature>